<evidence type="ECO:0000313" key="3">
    <source>
        <dbReference type="Proteomes" id="UP000006087"/>
    </source>
</evidence>
<dbReference type="PATRIC" id="fig|1073383.3.peg.3436"/>
<keyword evidence="1" id="KW-1133">Transmembrane helix</keyword>
<gene>
    <name evidence="2" type="ORF">HMPREF1168_03434</name>
</gene>
<comment type="caution">
    <text evidence="2">The sequence shown here is derived from an EMBL/GenBank/DDBJ whole genome shotgun (WGS) entry which is preliminary data.</text>
</comment>
<dbReference type="EMBL" id="AGWU01000024">
    <property type="protein sequence ID" value="EKB17207.1"/>
    <property type="molecule type" value="Genomic_DNA"/>
</dbReference>
<accession>K1IMS8</accession>
<name>K1IMS8_AERVE</name>
<sequence length="68" mass="7646">MELVWMFGLIGLLWLVLLAMLVVTVRQWMAEAIGPALDCDEFEEEPRLVSACRELSELAAKTREASHG</sequence>
<dbReference type="AlphaFoldDB" id="K1IMS8"/>
<dbReference type="HOGENOM" id="CLU_2784654_0_0_6"/>
<dbReference type="RefSeq" id="WP_005346989.1">
    <property type="nucleotide sequence ID" value="NZ_JH823256.1"/>
</dbReference>
<evidence type="ECO:0000256" key="1">
    <source>
        <dbReference type="SAM" id="Phobius"/>
    </source>
</evidence>
<reference evidence="2 3" key="1">
    <citation type="submission" date="2012-06" db="EMBL/GenBank/DDBJ databases">
        <title>The Genome Sequence of Aeromonas veronii AMC34.</title>
        <authorList>
            <consortium name="The Broad Institute Genome Sequencing Platform"/>
            <person name="Earl A."/>
            <person name="Ward D."/>
            <person name="Feldgarden M."/>
            <person name="Gevers D."/>
            <person name="Graf J."/>
            <person name="Tomasi A."/>
            <person name="Horneman A."/>
            <person name="Walker B."/>
            <person name="Young S.K."/>
            <person name="Zeng Q."/>
            <person name="Gargeya S."/>
            <person name="Fitzgerald M."/>
            <person name="Haas B."/>
            <person name="Abouelleil A."/>
            <person name="Alvarado L."/>
            <person name="Arachchi H.M."/>
            <person name="Berlin A.M."/>
            <person name="Chapman S.B."/>
            <person name="Goldberg J."/>
            <person name="Griggs A."/>
            <person name="Gujja S."/>
            <person name="Hansen M."/>
            <person name="Howarth C."/>
            <person name="Imamovic A."/>
            <person name="Larimer J."/>
            <person name="McCowan C."/>
            <person name="Montmayeur A."/>
            <person name="Murphy C."/>
            <person name="Neiman D."/>
            <person name="Pearson M."/>
            <person name="Priest M."/>
            <person name="Roberts A."/>
            <person name="Saif S."/>
            <person name="Shea T."/>
            <person name="Sisk P."/>
            <person name="Sykes S."/>
            <person name="Wortman J."/>
            <person name="Nusbaum C."/>
            <person name="Birren B."/>
        </authorList>
    </citation>
    <scope>NUCLEOTIDE SEQUENCE [LARGE SCALE GENOMIC DNA]</scope>
    <source>
        <strain evidence="2 3">AMC34</strain>
    </source>
</reference>
<keyword evidence="1" id="KW-0812">Transmembrane</keyword>
<keyword evidence="1" id="KW-0472">Membrane</keyword>
<proteinExistence type="predicted"/>
<protein>
    <submittedName>
        <fullName evidence="2">Uncharacterized protein</fullName>
    </submittedName>
</protein>
<dbReference type="Proteomes" id="UP000006087">
    <property type="component" value="Unassembled WGS sequence"/>
</dbReference>
<evidence type="ECO:0000313" key="2">
    <source>
        <dbReference type="EMBL" id="EKB17207.1"/>
    </source>
</evidence>
<organism evidence="2 3">
    <name type="scientific">Aeromonas veronii AMC34</name>
    <dbReference type="NCBI Taxonomy" id="1073383"/>
    <lineage>
        <taxon>Bacteria</taxon>
        <taxon>Pseudomonadati</taxon>
        <taxon>Pseudomonadota</taxon>
        <taxon>Gammaproteobacteria</taxon>
        <taxon>Aeromonadales</taxon>
        <taxon>Aeromonadaceae</taxon>
        <taxon>Aeromonas</taxon>
    </lineage>
</organism>
<feature type="transmembrane region" description="Helical" evidence="1">
    <location>
        <begin position="6"/>
        <end position="25"/>
    </location>
</feature>